<dbReference type="InterPro" id="IPR033704">
    <property type="entry name" value="dUTPase_trimeric"/>
</dbReference>
<dbReference type="InterPro" id="IPR036157">
    <property type="entry name" value="dUTPase-like_sf"/>
</dbReference>
<keyword evidence="2" id="KW-0546">Nucleotide metabolism</keyword>
<evidence type="ECO:0000256" key="1">
    <source>
        <dbReference type="ARBA" id="ARBA00022801"/>
    </source>
</evidence>
<dbReference type="GO" id="GO:0006229">
    <property type="term" value="P:dUTP biosynthetic process"/>
    <property type="evidence" value="ECO:0007669"/>
    <property type="project" value="InterPro"/>
</dbReference>
<comment type="caution">
    <text evidence="3">The sequence shown here is derived from an EMBL/GenBank/DDBJ whole genome shotgun (WGS) entry which is preliminary data.</text>
</comment>
<evidence type="ECO:0000256" key="2">
    <source>
        <dbReference type="ARBA" id="ARBA00023080"/>
    </source>
</evidence>
<dbReference type="Proteomes" id="UP000289691">
    <property type="component" value="Unassembled WGS sequence"/>
</dbReference>
<dbReference type="AlphaFoldDB" id="A0A498L2S0"/>
<organism evidence="3 4">
    <name type="scientific">Halorientalis pallida</name>
    <dbReference type="NCBI Taxonomy" id="2479928"/>
    <lineage>
        <taxon>Archaea</taxon>
        <taxon>Methanobacteriati</taxon>
        <taxon>Methanobacteriota</taxon>
        <taxon>Stenosarchaea group</taxon>
        <taxon>Halobacteria</taxon>
        <taxon>Halobacteriales</taxon>
        <taxon>Haloarculaceae</taxon>
        <taxon>Halorientalis</taxon>
    </lineage>
</organism>
<sequence length="154" mass="17081">MFRSGAFLAEQLGDLRESQVQPNGVDLTLGAVFEQESVGRIERGGKTIGDRRELDPDDDGFYHLEPGGYVVRYAERIAIPEEHVGFLYPRSSLLRNSCMLDTAVWDAGYEGRGEGLLEVHHGIELQQGARIAQLTLAAADHEGTYDGSYQRENL</sequence>
<keyword evidence="4" id="KW-1185">Reference proteome</keyword>
<dbReference type="PANTHER" id="PTHR42680:SF1">
    <property type="entry name" value="DEOXYURIDINE 5'-TRIPHOSPHATE NUCLEOTIDOHYDROLASE"/>
    <property type="match status" value="1"/>
</dbReference>
<accession>A0A498L2S0</accession>
<dbReference type="OrthoDB" id="45265at2157"/>
<gene>
    <name evidence="3" type="ORF">EAF64_05670</name>
</gene>
<dbReference type="RefSeq" id="WP_129068019.1">
    <property type="nucleotide sequence ID" value="NZ_RDFA01000002.1"/>
</dbReference>
<dbReference type="EMBL" id="RDFA01000002">
    <property type="protein sequence ID" value="RXK50054.1"/>
    <property type="molecule type" value="Genomic_DNA"/>
</dbReference>
<dbReference type="NCBIfam" id="NF002598">
    <property type="entry name" value="PRK02253.1"/>
    <property type="match status" value="1"/>
</dbReference>
<proteinExistence type="predicted"/>
<reference evidence="3 4" key="1">
    <citation type="submission" date="2019-01" db="EMBL/GenBank/DDBJ databases">
        <title>Halorientalis sp. F13-25 a new haloarchaeum isolated from hypersaline water.</title>
        <authorList>
            <person name="Ana D.-V."/>
            <person name="Cristina S.-P."/>
            <person name="Antonio V."/>
        </authorList>
    </citation>
    <scope>NUCLEOTIDE SEQUENCE [LARGE SCALE GENOMIC DNA]</scope>
    <source>
        <strain evidence="3 4">F13-25</strain>
    </source>
</reference>
<dbReference type="PANTHER" id="PTHR42680">
    <property type="entry name" value="DCTP DEAMINASE"/>
    <property type="match status" value="1"/>
</dbReference>
<dbReference type="CDD" id="cd07557">
    <property type="entry name" value="trimeric_dUTPase"/>
    <property type="match status" value="1"/>
</dbReference>
<keyword evidence="1 3" id="KW-0378">Hydrolase</keyword>
<protein>
    <submittedName>
        <fullName evidence="3">Deoxyuridine 5'-triphosphate nucleotidohydrolase</fullName>
    </submittedName>
</protein>
<dbReference type="SUPFAM" id="SSF51283">
    <property type="entry name" value="dUTPase-like"/>
    <property type="match status" value="1"/>
</dbReference>
<dbReference type="InterPro" id="IPR011962">
    <property type="entry name" value="dCTP_deaminase"/>
</dbReference>
<dbReference type="Pfam" id="PF22769">
    <property type="entry name" value="DCD"/>
    <property type="match status" value="1"/>
</dbReference>
<evidence type="ECO:0000313" key="4">
    <source>
        <dbReference type="Proteomes" id="UP000289691"/>
    </source>
</evidence>
<name>A0A498L2S0_9EURY</name>
<dbReference type="GO" id="GO:0008829">
    <property type="term" value="F:dCTP deaminase activity"/>
    <property type="evidence" value="ECO:0007669"/>
    <property type="project" value="InterPro"/>
</dbReference>
<evidence type="ECO:0000313" key="3">
    <source>
        <dbReference type="EMBL" id="RXK50054.1"/>
    </source>
</evidence>
<dbReference type="Gene3D" id="2.70.40.10">
    <property type="match status" value="1"/>
</dbReference>